<dbReference type="GO" id="GO:0070475">
    <property type="term" value="P:rRNA base methylation"/>
    <property type="evidence" value="ECO:0007669"/>
    <property type="project" value="UniProtKB-UniRule"/>
</dbReference>
<dbReference type="GO" id="GO:0071424">
    <property type="term" value="F:rRNA (cytosine-N4-)-methyltransferase activity"/>
    <property type="evidence" value="ECO:0007669"/>
    <property type="project" value="UniProtKB-UniRule"/>
</dbReference>
<keyword evidence="9" id="KW-1185">Reference proteome</keyword>
<keyword evidence="5 7" id="KW-0808">Transferase</keyword>
<proteinExistence type="inferred from homology"/>
<evidence type="ECO:0000256" key="3">
    <source>
        <dbReference type="ARBA" id="ARBA00022552"/>
    </source>
</evidence>
<feature type="binding site" evidence="7">
    <location>
        <position position="53"/>
    </location>
    <ligand>
        <name>S-adenosyl-L-methionine</name>
        <dbReference type="ChEBI" id="CHEBI:59789"/>
    </ligand>
</feature>
<dbReference type="HAMAP" id="MF_01007">
    <property type="entry name" value="16SrRNA_methyltr_H"/>
    <property type="match status" value="1"/>
</dbReference>
<evidence type="ECO:0000256" key="6">
    <source>
        <dbReference type="ARBA" id="ARBA00022691"/>
    </source>
</evidence>
<keyword evidence="4 7" id="KW-0489">Methyltransferase</keyword>
<comment type="function">
    <text evidence="7">Specifically methylates the N4 position of cytidine in position 1402 (C1402) of 16S rRNA.</text>
</comment>
<comment type="caution">
    <text evidence="8">The sequence shown here is derived from an EMBL/GenBank/DDBJ whole genome shotgun (WGS) entry which is preliminary data.</text>
</comment>
<dbReference type="RefSeq" id="WP_068748068.1">
    <property type="nucleotide sequence ID" value="NZ_LOHZ01000025.1"/>
</dbReference>
<dbReference type="AlphaFoldDB" id="A0A162MLX2"/>
<keyword evidence="2 7" id="KW-0963">Cytoplasm</keyword>
<comment type="catalytic activity">
    <reaction evidence="7">
        <text>cytidine(1402) in 16S rRNA + S-adenosyl-L-methionine = N(4)-methylcytidine(1402) in 16S rRNA + S-adenosyl-L-homocysteine + H(+)</text>
        <dbReference type="Rhea" id="RHEA:42928"/>
        <dbReference type="Rhea" id="RHEA-COMP:10286"/>
        <dbReference type="Rhea" id="RHEA-COMP:10287"/>
        <dbReference type="ChEBI" id="CHEBI:15378"/>
        <dbReference type="ChEBI" id="CHEBI:57856"/>
        <dbReference type="ChEBI" id="CHEBI:59789"/>
        <dbReference type="ChEBI" id="CHEBI:74506"/>
        <dbReference type="ChEBI" id="CHEBI:82748"/>
        <dbReference type="EC" id="2.1.1.199"/>
    </reaction>
</comment>
<dbReference type="EMBL" id="LOHZ01000025">
    <property type="protein sequence ID" value="KYO66673.1"/>
    <property type="molecule type" value="Genomic_DNA"/>
</dbReference>
<evidence type="ECO:0000313" key="8">
    <source>
        <dbReference type="EMBL" id="KYO66673.1"/>
    </source>
</evidence>
<dbReference type="SUPFAM" id="SSF81799">
    <property type="entry name" value="Putative methyltransferase TM0872, insert domain"/>
    <property type="match status" value="1"/>
</dbReference>
<dbReference type="PATRIC" id="fig|520767.4.peg.1012"/>
<dbReference type="GO" id="GO:0005737">
    <property type="term" value="C:cytoplasm"/>
    <property type="evidence" value="ECO:0007669"/>
    <property type="project" value="UniProtKB-SubCell"/>
</dbReference>
<dbReference type="STRING" id="520767.ATZ99_09170"/>
<dbReference type="PIRSF" id="PIRSF004486">
    <property type="entry name" value="MraW"/>
    <property type="match status" value="1"/>
</dbReference>
<keyword evidence="6 7" id="KW-0949">S-adenosyl-L-methionine</keyword>
<evidence type="ECO:0000256" key="1">
    <source>
        <dbReference type="ARBA" id="ARBA00010396"/>
    </source>
</evidence>
<dbReference type="NCBIfam" id="TIGR00006">
    <property type="entry name" value="16S rRNA (cytosine(1402)-N(4))-methyltransferase RsmH"/>
    <property type="match status" value="1"/>
</dbReference>
<dbReference type="Proteomes" id="UP000075737">
    <property type="component" value="Unassembled WGS sequence"/>
</dbReference>
<dbReference type="InterPro" id="IPR023397">
    <property type="entry name" value="SAM-dep_MeTrfase_MraW_recog"/>
</dbReference>
<keyword evidence="3 7" id="KW-0698">rRNA processing</keyword>
<dbReference type="SUPFAM" id="SSF53335">
    <property type="entry name" value="S-adenosyl-L-methionine-dependent methyltransferases"/>
    <property type="match status" value="1"/>
</dbReference>
<dbReference type="Pfam" id="PF01795">
    <property type="entry name" value="Methyltransf_5"/>
    <property type="match status" value="1"/>
</dbReference>
<evidence type="ECO:0000256" key="5">
    <source>
        <dbReference type="ARBA" id="ARBA00022679"/>
    </source>
</evidence>
<evidence type="ECO:0000256" key="2">
    <source>
        <dbReference type="ARBA" id="ARBA00022490"/>
    </source>
</evidence>
<dbReference type="PANTHER" id="PTHR11265:SF0">
    <property type="entry name" value="12S RRNA N4-METHYLCYTIDINE METHYLTRANSFERASE"/>
    <property type="match status" value="1"/>
</dbReference>
<protein>
    <recommendedName>
        <fullName evidence="7">Ribosomal RNA small subunit methyltransferase H</fullName>
        <ecNumber evidence="7">2.1.1.199</ecNumber>
    </recommendedName>
    <alternativeName>
        <fullName evidence="7">16S rRNA m(4)C1402 methyltransferase</fullName>
    </alternativeName>
    <alternativeName>
        <fullName evidence="7">rRNA (cytosine-N(4)-)-methyltransferase RsmH</fullName>
    </alternativeName>
</protein>
<dbReference type="Gene3D" id="3.40.50.150">
    <property type="entry name" value="Vaccinia Virus protein VP39"/>
    <property type="match status" value="1"/>
</dbReference>
<feature type="binding site" evidence="7">
    <location>
        <position position="107"/>
    </location>
    <ligand>
        <name>S-adenosyl-L-methionine</name>
        <dbReference type="ChEBI" id="CHEBI:59789"/>
    </ligand>
</feature>
<evidence type="ECO:0000256" key="4">
    <source>
        <dbReference type="ARBA" id="ARBA00022603"/>
    </source>
</evidence>
<reference evidence="8 9" key="1">
    <citation type="submission" date="2015-12" db="EMBL/GenBank/DDBJ databases">
        <title>Draft genome of Thermovenabulum gondwanense isolated from a red thermophilic microbial mat colonisisng an outflow channel of a bore well.</title>
        <authorList>
            <person name="Patel B.K."/>
        </authorList>
    </citation>
    <scope>NUCLEOTIDE SEQUENCE [LARGE SCALE GENOMIC DNA]</scope>
    <source>
        <strain evidence="8 9">R270</strain>
    </source>
</reference>
<feature type="binding site" evidence="7">
    <location>
        <position position="100"/>
    </location>
    <ligand>
        <name>S-adenosyl-L-methionine</name>
        <dbReference type="ChEBI" id="CHEBI:59789"/>
    </ligand>
</feature>
<gene>
    <name evidence="7 8" type="primary">rsmH</name>
    <name evidence="8" type="ORF">ATZ99_09170</name>
</gene>
<dbReference type="Gene3D" id="1.10.150.170">
    <property type="entry name" value="Putative methyltransferase TM0872, insert domain"/>
    <property type="match status" value="1"/>
</dbReference>
<feature type="binding site" evidence="7">
    <location>
        <begin position="33"/>
        <end position="35"/>
    </location>
    <ligand>
        <name>S-adenosyl-L-methionine</name>
        <dbReference type="ChEBI" id="CHEBI:59789"/>
    </ligand>
</feature>
<dbReference type="FunFam" id="1.10.150.170:FF:000001">
    <property type="entry name" value="Ribosomal RNA small subunit methyltransferase H"/>
    <property type="match status" value="1"/>
</dbReference>
<dbReference type="InterPro" id="IPR002903">
    <property type="entry name" value="RsmH"/>
</dbReference>
<dbReference type="PANTHER" id="PTHR11265">
    <property type="entry name" value="S-ADENOSYL-METHYLTRANSFERASE MRAW"/>
    <property type="match status" value="1"/>
</dbReference>
<accession>A0A162MLX2</accession>
<comment type="similarity">
    <text evidence="1 7">Belongs to the methyltransferase superfamily. RsmH family.</text>
</comment>
<comment type="subcellular location">
    <subcellularLocation>
        <location evidence="7">Cytoplasm</location>
    </subcellularLocation>
</comment>
<sequence length="303" mass="34801">MQYYHKPIMIKEVLNYLNVKEEGIYVDATLGGAGHFQEILKKAGEKGLVIGIDRDIESIENAKEKFKDNKNAIFVHDNFKNLKGILKDLNISSIDGILYDLGVSSYQLDKEERGFSYQKDAPLDMRMDTRQKLTARDVVNTYDKEELKRIIYEYGEERFAGRIANFIVERRKNKPIETTLELVEVIKDAIPAKARRKGPHPAKRTFQALRIFVNEELVGLEQAFKDAISLLKDGGRIVVISFHSLEDRIVKRLFNEFKKEGGLTYKLRILTSKPVVPEEEEIIGNPRARSAKLRAAEKFDVLK</sequence>
<evidence type="ECO:0000313" key="9">
    <source>
        <dbReference type="Proteomes" id="UP000075737"/>
    </source>
</evidence>
<organism evidence="8 9">
    <name type="scientific">Thermovenabulum gondwanense</name>
    <dbReference type="NCBI Taxonomy" id="520767"/>
    <lineage>
        <taxon>Bacteria</taxon>
        <taxon>Bacillati</taxon>
        <taxon>Bacillota</taxon>
        <taxon>Clostridia</taxon>
        <taxon>Thermosediminibacterales</taxon>
        <taxon>Thermosediminibacteraceae</taxon>
        <taxon>Thermovenabulum</taxon>
    </lineage>
</organism>
<name>A0A162MLX2_9FIRM</name>
<evidence type="ECO:0000256" key="7">
    <source>
        <dbReference type="HAMAP-Rule" id="MF_01007"/>
    </source>
</evidence>
<dbReference type="EC" id="2.1.1.199" evidence="7"/>
<dbReference type="InterPro" id="IPR029063">
    <property type="entry name" value="SAM-dependent_MTases_sf"/>
</dbReference>
<dbReference type="OrthoDB" id="9806637at2"/>
<feature type="binding site" evidence="7">
    <location>
        <position position="79"/>
    </location>
    <ligand>
        <name>S-adenosyl-L-methionine</name>
        <dbReference type="ChEBI" id="CHEBI:59789"/>
    </ligand>
</feature>